<protein>
    <submittedName>
        <fullName evidence="2">Acyl carrier protein</fullName>
    </submittedName>
</protein>
<proteinExistence type="predicted"/>
<comment type="caution">
    <text evidence="2">The sequence shown here is derived from an EMBL/GenBank/DDBJ whole genome shotgun (WGS) entry which is preliminary data.</text>
</comment>
<dbReference type="PROSITE" id="PS50075">
    <property type="entry name" value="CARRIER"/>
    <property type="match status" value="1"/>
</dbReference>
<dbReference type="InterPro" id="IPR036736">
    <property type="entry name" value="ACP-like_sf"/>
</dbReference>
<dbReference type="InterPro" id="IPR009081">
    <property type="entry name" value="PP-bd_ACP"/>
</dbReference>
<dbReference type="Proteomes" id="UP000885771">
    <property type="component" value="Unassembled WGS sequence"/>
</dbReference>
<evidence type="ECO:0000259" key="1">
    <source>
        <dbReference type="PROSITE" id="PS50075"/>
    </source>
</evidence>
<feature type="domain" description="Carrier" evidence="1">
    <location>
        <begin position="1"/>
        <end position="61"/>
    </location>
</feature>
<dbReference type="Pfam" id="PF00550">
    <property type="entry name" value="PP-binding"/>
    <property type="match status" value="1"/>
</dbReference>
<gene>
    <name evidence="2" type="ORF">ENJ15_00035</name>
</gene>
<feature type="non-terminal residue" evidence="2">
    <location>
        <position position="1"/>
    </location>
</feature>
<reference evidence="2" key="1">
    <citation type="journal article" date="2020" name="mSystems">
        <title>Genome- and Community-Level Interaction Insights into Carbon Utilization and Element Cycling Functions of Hydrothermarchaeota in Hydrothermal Sediment.</title>
        <authorList>
            <person name="Zhou Z."/>
            <person name="Liu Y."/>
            <person name="Xu W."/>
            <person name="Pan J."/>
            <person name="Luo Z.H."/>
            <person name="Li M."/>
        </authorList>
    </citation>
    <scope>NUCLEOTIDE SEQUENCE [LARGE SCALE GENOMIC DNA]</scope>
    <source>
        <strain evidence="2">HyVt-460</strain>
    </source>
</reference>
<dbReference type="EMBL" id="DRLI01000002">
    <property type="protein sequence ID" value="HHM01371.1"/>
    <property type="molecule type" value="Genomic_DNA"/>
</dbReference>
<accession>A0A7V5RMN5</accession>
<dbReference type="SUPFAM" id="SSF47336">
    <property type="entry name" value="ACP-like"/>
    <property type="match status" value="1"/>
</dbReference>
<dbReference type="AlphaFoldDB" id="A0A7V5RMN5"/>
<organism evidence="2">
    <name type="scientific">Caldithrix abyssi</name>
    <dbReference type="NCBI Taxonomy" id="187145"/>
    <lineage>
        <taxon>Bacteria</taxon>
        <taxon>Pseudomonadati</taxon>
        <taxon>Calditrichota</taxon>
        <taxon>Calditrichia</taxon>
        <taxon>Calditrichales</taxon>
        <taxon>Calditrichaceae</taxon>
        <taxon>Caldithrix</taxon>
    </lineage>
</organism>
<evidence type="ECO:0000313" key="2">
    <source>
        <dbReference type="EMBL" id="HHM01371.1"/>
    </source>
</evidence>
<sequence length="62" mass="7098">EFEDLDHDDSLLELGIIDSVKMMEMISFLEENFGIEVDDEELMPENFDSLNAIVAFIESKKG</sequence>
<name>A0A7V5RMN5_CALAY</name>
<dbReference type="Gene3D" id="1.10.1200.10">
    <property type="entry name" value="ACP-like"/>
    <property type="match status" value="1"/>
</dbReference>